<dbReference type="EMBL" id="JAQQWM010000003">
    <property type="protein sequence ID" value="KAK8071792.1"/>
    <property type="molecule type" value="Genomic_DNA"/>
</dbReference>
<evidence type="ECO:0000313" key="4">
    <source>
        <dbReference type="EMBL" id="KAK8071792.1"/>
    </source>
</evidence>
<evidence type="ECO:0000313" key="5">
    <source>
        <dbReference type="Proteomes" id="UP001446871"/>
    </source>
</evidence>
<dbReference type="SUPFAM" id="SSF50129">
    <property type="entry name" value="GroES-like"/>
    <property type="match status" value="1"/>
</dbReference>
<dbReference type="InterPro" id="IPR036291">
    <property type="entry name" value="NAD(P)-bd_dom_sf"/>
</dbReference>
<evidence type="ECO:0000256" key="2">
    <source>
        <dbReference type="ARBA" id="ARBA00023002"/>
    </source>
</evidence>
<dbReference type="InterPro" id="IPR047122">
    <property type="entry name" value="Trans-enoyl_RdTase-like"/>
</dbReference>
<organism evidence="4 5">
    <name type="scientific">Apiospora saccharicola</name>
    <dbReference type="NCBI Taxonomy" id="335842"/>
    <lineage>
        <taxon>Eukaryota</taxon>
        <taxon>Fungi</taxon>
        <taxon>Dikarya</taxon>
        <taxon>Ascomycota</taxon>
        <taxon>Pezizomycotina</taxon>
        <taxon>Sordariomycetes</taxon>
        <taxon>Xylariomycetidae</taxon>
        <taxon>Amphisphaeriales</taxon>
        <taxon>Apiosporaceae</taxon>
        <taxon>Apiospora</taxon>
    </lineage>
</organism>
<dbReference type="SUPFAM" id="SSF51735">
    <property type="entry name" value="NAD(P)-binding Rossmann-fold domains"/>
    <property type="match status" value="1"/>
</dbReference>
<keyword evidence="5" id="KW-1185">Reference proteome</keyword>
<sequence length="372" mass="39044">MENNQAAFILAADNSPLQVGPGPDQSRPAADEIVVKVAAVAINPSEWKVCSTATVQDAGHTLCADYGWLTILQMKEFGYLPLEYPHVLGSDVAGTVVKVGNEVKRFKAGDRVIGHCLGLLYGGAKHGAFQNFTTLREAVTAPVPETARFEDAVVLPLAISTASVGLFDDLKLRLPSVDPIEQKHRDEVVLVWGAASSMGSAAVQLAVAAGYHVVTTASAKNHEYARGLASGKHITVFDYHAVDVVGEIIESIPSRGRRFAGAYDCVGLEDSTRACAAVVHAFGGGVLPSVLPPPADLPADVQAICVNAIRPGTVPGSPGSRVWREYVPGALAKGSLRTRPEPEVVGTGLDKIEGALNLHKAGVSAKKLVVLL</sequence>
<proteinExistence type="inferred from homology"/>
<dbReference type="Pfam" id="PF08240">
    <property type="entry name" value="ADH_N"/>
    <property type="match status" value="1"/>
</dbReference>
<dbReference type="InterPro" id="IPR020843">
    <property type="entry name" value="ER"/>
</dbReference>
<dbReference type="CDD" id="cd08249">
    <property type="entry name" value="enoyl_reductase_like"/>
    <property type="match status" value="1"/>
</dbReference>
<gene>
    <name evidence="4" type="ORF">PG996_005140</name>
</gene>
<evidence type="ECO:0000256" key="1">
    <source>
        <dbReference type="ARBA" id="ARBA00008072"/>
    </source>
</evidence>
<dbReference type="PANTHER" id="PTHR45348:SF2">
    <property type="entry name" value="ZINC-TYPE ALCOHOL DEHYDROGENASE-LIKE PROTEIN C2E1P3.01"/>
    <property type="match status" value="1"/>
</dbReference>
<evidence type="ECO:0000259" key="3">
    <source>
        <dbReference type="SMART" id="SM00829"/>
    </source>
</evidence>
<reference evidence="4 5" key="1">
    <citation type="submission" date="2023-01" db="EMBL/GenBank/DDBJ databases">
        <title>Analysis of 21 Apiospora genomes using comparative genomics revels a genus with tremendous synthesis potential of carbohydrate active enzymes and secondary metabolites.</title>
        <authorList>
            <person name="Sorensen T."/>
        </authorList>
    </citation>
    <scope>NUCLEOTIDE SEQUENCE [LARGE SCALE GENOMIC DNA]</scope>
    <source>
        <strain evidence="4 5">CBS 83171</strain>
    </source>
</reference>
<comment type="caution">
    <text evidence="4">The sequence shown here is derived from an EMBL/GenBank/DDBJ whole genome shotgun (WGS) entry which is preliminary data.</text>
</comment>
<dbReference type="InterPro" id="IPR011032">
    <property type="entry name" value="GroES-like_sf"/>
</dbReference>
<dbReference type="Gene3D" id="3.90.180.10">
    <property type="entry name" value="Medium-chain alcohol dehydrogenases, catalytic domain"/>
    <property type="match status" value="1"/>
</dbReference>
<accession>A0ABR1VKP1</accession>
<protein>
    <submittedName>
        <fullName evidence="4">GroES-like protein</fullName>
    </submittedName>
</protein>
<dbReference type="Gene3D" id="3.40.50.720">
    <property type="entry name" value="NAD(P)-binding Rossmann-like Domain"/>
    <property type="match status" value="1"/>
</dbReference>
<keyword evidence="2" id="KW-0560">Oxidoreductase</keyword>
<dbReference type="Proteomes" id="UP001446871">
    <property type="component" value="Unassembled WGS sequence"/>
</dbReference>
<name>A0ABR1VKP1_9PEZI</name>
<dbReference type="InterPro" id="IPR013154">
    <property type="entry name" value="ADH-like_N"/>
</dbReference>
<feature type="domain" description="Enoyl reductase (ER)" evidence="3">
    <location>
        <begin position="12"/>
        <end position="370"/>
    </location>
</feature>
<dbReference type="PANTHER" id="PTHR45348">
    <property type="entry name" value="HYPOTHETICAL OXIDOREDUCTASE (EUROFUNG)"/>
    <property type="match status" value="1"/>
</dbReference>
<dbReference type="SMART" id="SM00829">
    <property type="entry name" value="PKS_ER"/>
    <property type="match status" value="1"/>
</dbReference>
<comment type="similarity">
    <text evidence="1">Belongs to the zinc-containing alcohol dehydrogenase family.</text>
</comment>